<proteinExistence type="inferred from homology"/>
<sequence length="152" mass="17836">MWKRMNPCGRFSRMVGSRSKLRPAVRPKIVKKKSNKFVRFEADMWKRMNPAWRKPHGMDGRFRRHFKGTPKHVKIGYGSNKKTRFLMPDGFVKFVVNNVAELELLLMHNKKYACEIAHNVSARKRKAIVERADQLSIKVTNPDARLRSEEAE</sequence>
<reference evidence="4" key="1">
    <citation type="submission" date="2021-01" db="EMBL/GenBank/DDBJ databases">
        <authorList>
            <person name="Corre E."/>
            <person name="Pelletier E."/>
            <person name="Niang G."/>
            <person name="Scheremetjew M."/>
            <person name="Finn R."/>
            <person name="Kale V."/>
            <person name="Holt S."/>
            <person name="Cochrane G."/>
            <person name="Meng A."/>
            <person name="Brown T."/>
            <person name="Cohen L."/>
        </authorList>
    </citation>
    <scope>NUCLEOTIDE SEQUENCE</scope>
    <source>
        <strain evidence="4">CCMP443</strain>
    </source>
</reference>
<dbReference type="GO" id="GO:0006412">
    <property type="term" value="P:translation"/>
    <property type="evidence" value="ECO:0007669"/>
    <property type="project" value="InterPro"/>
</dbReference>
<evidence type="ECO:0008006" key="5">
    <source>
        <dbReference type="Google" id="ProtNLM"/>
    </source>
</evidence>
<gene>
    <name evidence="4" type="ORF">HTEP1355_LOCUS11913</name>
</gene>
<dbReference type="AlphaFoldDB" id="A0A7S0VXA4"/>
<evidence type="ECO:0000256" key="3">
    <source>
        <dbReference type="ARBA" id="ARBA00023274"/>
    </source>
</evidence>
<comment type="similarity">
    <text evidence="1">Belongs to the eukaryotic ribosomal protein eL32 family.</text>
</comment>
<dbReference type="GO" id="GO:0022625">
    <property type="term" value="C:cytosolic large ribosomal subunit"/>
    <property type="evidence" value="ECO:0007669"/>
    <property type="project" value="TreeGrafter"/>
</dbReference>
<evidence type="ECO:0000256" key="1">
    <source>
        <dbReference type="ARBA" id="ARBA00008431"/>
    </source>
</evidence>
<keyword evidence="2" id="KW-0689">Ribosomal protein</keyword>
<dbReference type="EMBL" id="HBFN01020514">
    <property type="protein sequence ID" value="CAD8798272.1"/>
    <property type="molecule type" value="Transcribed_RNA"/>
</dbReference>
<dbReference type="PANTHER" id="PTHR23413">
    <property type="entry name" value="60S RIBOSOMAL PROTEIN L32 AND DNA-DIRECTED RNA POLYMERASE II, SUBUNIT N"/>
    <property type="match status" value="1"/>
</dbReference>
<name>A0A7S0VXA4_9CRYP</name>
<dbReference type="SMART" id="SM01393">
    <property type="entry name" value="Ribosomal_L32e"/>
    <property type="match status" value="1"/>
</dbReference>
<dbReference type="InterPro" id="IPR001515">
    <property type="entry name" value="Ribosomal_eL32"/>
</dbReference>
<dbReference type="GO" id="GO:0003735">
    <property type="term" value="F:structural constituent of ribosome"/>
    <property type="evidence" value="ECO:0007669"/>
    <property type="project" value="InterPro"/>
</dbReference>
<dbReference type="CDD" id="cd00513">
    <property type="entry name" value="Ribosomal_L32_L32e"/>
    <property type="match status" value="1"/>
</dbReference>
<protein>
    <recommendedName>
        <fullName evidence="5">60S ribosomal protein L32</fullName>
    </recommendedName>
</protein>
<organism evidence="4">
    <name type="scientific">Hemiselmis tepida</name>
    <dbReference type="NCBI Taxonomy" id="464990"/>
    <lineage>
        <taxon>Eukaryota</taxon>
        <taxon>Cryptophyceae</taxon>
        <taxon>Cryptomonadales</taxon>
        <taxon>Hemiselmidaceae</taxon>
        <taxon>Hemiselmis</taxon>
    </lineage>
</organism>
<keyword evidence="3" id="KW-0687">Ribonucleoprotein</keyword>
<dbReference type="PANTHER" id="PTHR23413:SF1">
    <property type="entry name" value="RIBOSOMAL PROTEIN L32"/>
    <property type="match status" value="1"/>
</dbReference>
<dbReference type="Pfam" id="PF01655">
    <property type="entry name" value="Ribosomal_L32e"/>
    <property type="match status" value="1"/>
</dbReference>
<dbReference type="InterPro" id="IPR036351">
    <property type="entry name" value="Ribosomal_eL32_sf"/>
</dbReference>
<dbReference type="SUPFAM" id="SSF52042">
    <property type="entry name" value="Ribosomal protein L32e"/>
    <property type="match status" value="1"/>
</dbReference>
<accession>A0A7S0VXA4</accession>
<evidence type="ECO:0000256" key="2">
    <source>
        <dbReference type="ARBA" id="ARBA00022980"/>
    </source>
</evidence>
<evidence type="ECO:0000313" key="4">
    <source>
        <dbReference type="EMBL" id="CAD8798272.1"/>
    </source>
</evidence>